<dbReference type="AlphaFoldDB" id="A0A8A1MGD3"/>
<gene>
    <name evidence="1" type="ORF">I7I51_00681</name>
</gene>
<accession>A0A8A1MGD3</accession>
<protein>
    <submittedName>
        <fullName evidence="1">Uncharacterized protein</fullName>
    </submittedName>
</protein>
<evidence type="ECO:0000313" key="1">
    <source>
        <dbReference type="EMBL" id="QSS63622.1"/>
    </source>
</evidence>
<reference evidence="1" key="1">
    <citation type="submission" date="2021-01" db="EMBL/GenBank/DDBJ databases">
        <title>Chromosome-level genome assembly of a human fungal pathogen reveals clustering of transcriptionally co-regulated genes.</title>
        <authorList>
            <person name="Voorhies M."/>
            <person name="Cohen S."/>
            <person name="Shea T.P."/>
            <person name="Petrus S."/>
            <person name="Munoz J.F."/>
            <person name="Poplawski S."/>
            <person name="Goldman W.E."/>
            <person name="Michael T."/>
            <person name="Cuomo C.A."/>
            <person name="Sil A."/>
            <person name="Beyhan S."/>
        </authorList>
    </citation>
    <scope>NUCLEOTIDE SEQUENCE</scope>
    <source>
        <strain evidence="1">WU24</strain>
    </source>
</reference>
<sequence length="139" mass="14664">MLGGSWGLAGSGYGSCPEGIVTGPHIGKCAEIGSSNPSCANRQVFVVLSGTIKSRETRVKKGAKVPKNWTKQRTLWNGFVDWRTEAARYPGVLGAKVVAEGRPRGGGHGAYSARLPAVGRIIVPPILQGLASRIHSPYI</sequence>
<dbReference type="VEuPathDB" id="FungiDB:I7I51_00681"/>
<organism evidence="1 2">
    <name type="scientific">Ajellomyces capsulatus</name>
    <name type="common">Darling's disease fungus</name>
    <name type="synonym">Histoplasma capsulatum</name>
    <dbReference type="NCBI Taxonomy" id="5037"/>
    <lineage>
        <taxon>Eukaryota</taxon>
        <taxon>Fungi</taxon>
        <taxon>Dikarya</taxon>
        <taxon>Ascomycota</taxon>
        <taxon>Pezizomycotina</taxon>
        <taxon>Eurotiomycetes</taxon>
        <taxon>Eurotiomycetidae</taxon>
        <taxon>Onygenales</taxon>
        <taxon>Ajellomycetaceae</taxon>
        <taxon>Histoplasma</taxon>
    </lineage>
</organism>
<proteinExistence type="predicted"/>
<evidence type="ECO:0000313" key="2">
    <source>
        <dbReference type="Proteomes" id="UP000663671"/>
    </source>
</evidence>
<dbReference type="Proteomes" id="UP000663671">
    <property type="component" value="Chromosome 1"/>
</dbReference>
<name>A0A8A1MGD3_AJECA</name>
<dbReference type="EMBL" id="CP069114">
    <property type="protein sequence ID" value="QSS63622.1"/>
    <property type="molecule type" value="Genomic_DNA"/>
</dbReference>